<dbReference type="Gene3D" id="3.30.420.10">
    <property type="entry name" value="Ribonuclease H-like superfamily/Ribonuclease H"/>
    <property type="match status" value="1"/>
</dbReference>
<evidence type="ECO:0000313" key="2">
    <source>
        <dbReference type="Proteomes" id="UP001549920"/>
    </source>
</evidence>
<sequence>MWTALVSQKSTVRFWFQRFRSGNFDLQNQPRGRPETKVENEELKAYMEADPSQRTLEIAAGILNRIITCDEKWILYDNRKRSSQWLNPGDPAKSCPKRKFTQKKLLVSVWWTSAASQTITADIYCQQMQTIKEELAAKQPRLVNRSRPLLLHDNARPNTAQQTTTKLDELQLECDIHHAGRRCLCVRT</sequence>
<reference evidence="1 2" key="1">
    <citation type="submission" date="2024-06" db="EMBL/GenBank/DDBJ databases">
        <title>A chromosome-level genome assembly of beet webworm, Loxostege sticticalis.</title>
        <authorList>
            <person name="Zhang Y."/>
        </authorList>
    </citation>
    <scope>NUCLEOTIDE SEQUENCE [LARGE SCALE GENOMIC DNA]</scope>
    <source>
        <strain evidence="1">AQ026</strain>
        <tissue evidence="1">Whole body</tissue>
    </source>
</reference>
<proteinExistence type="predicted"/>
<dbReference type="EMBL" id="JBEUOH010000022">
    <property type="protein sequence ID" value="KAL0867972.1"/>
    <property type="molecule type" value="Genomic_DNA"/>
</dbReference>
<keyword evidence="2" id="KW-1185">Reference proteome</keyword>
<gene>
    <name evidence="1" type="ORF">ABMA27_008639</name>
</gene>
<dbReference type="InterPro" id="IPR052709">
    <property type="entry name" value="Transposase-MT_Hybrid"/>
</dbReference>
<accession>A0ABR3HCK2</accession>
<protein>
    <recommendedName>
        <fullName evidence="3">Transposase</fullName>
    </recommendedName>
</protein>
<comment type="caution">
    <text evidence="1">The sequence shown here is derived from an EMBL/GenBank/DDBJ whole genome shotgun (WGS) entry which is preliminary data.</text>
</comment>
<dbReference type="PANTHER" id="PTHR46060">
    <property type="entry name" value="MARINER MOS1 TRANSPOSASE-LIKE PROTEIN"/>
    <property type="match status" value="1"/>
</dbReference>
<dbReference type="Pfam" id="PF01359">
    <property type="entry name" value="Transposase_1"/>
    <property type="match status" value="1"/>
</dbReference>
<dbReference type="Proteomes" id="UP001549920">
    <property type="component" value="Unassembled WGS sequence"/>
</dbReference>
<organism evidence="1 2">
    <name type="scientific">Loxostege sticticalis</name>
    <name type="common">Beet webworm moth</name>
    <dbReference type="NCBI Taxonomy" id="481309"/>
    <lineage>
        <taxon>Eukaryota</taxon>
        <taxon>Metazoa</taxon>
        <taxon>Ecdysozoa</taxon>
        <taxon>Arthropoda</taxon>
        <taxon>Hexapoda</taxon>
        <taxon>Insecta</taxon>
        <taxon>Pterygota</taxon>
        <taxon>Neoptera</taxon>
        <taxon>Endopterygota</taxon>
        <taxon>Lepidoptera</taxon>
        <taxon>Glossata</taxon>
        <taxon>Ditrysia</taxon>
        <taxon>Pyraloidea</taxon>
        <taxon>Crambidae</taxon>
        <taxon>Pyraustinae</taxon>
        <taxon>Loxostege</taxon>
    </lineage>
</organism>
<dbReference type="InterPro" id="IPR036397">
    <property type="entry name" value="RNaseH_sf"/>
</dbReference>
<evidence type="ECO:0008006" key="3">
    <source>
        <dbReference type="Google" id="ProtNLM"/>
    </source>
</evidence>
<dbReference type="InterPro" id="IPR001888">
    <property type="entry name" value="Transposase_1"/>
</dbReference>
<dbReference type="PANTHER" id="PTHR46060:SF2">
    <property type="entry name" value="HISTONE-LYSINE N-METHYLTRANSFERASE SETMAR"/>
    <property type="match status" value="1"/>
</dbReference>
<evidence type="ECO:0000313" key="1">
    <source>
        <dbReference type="EMBL" id="KAL0867972.1"/>
    </source>
</evidence>
<name>A0ABR3HCK2_LOXSC</name>